<protein>
    <submittedName>
        <fullName evidence="5">Poly(A) binding protein Nab3</fullName>
    </submittedName>
</protein>
<feature type="region of interest" description="Disordered" evidence="3">
    <location>
        <begin position="418"/>
        <end position="468"/>
    </location>
</feature>
<keyword evidence="1 2" id="KW-0694">RNA-binding</keyword>
<keyword evidence="6" id="KW-1185">Reference proteome</keyword>
<reference evidence="5 6" key="1">
    <citation type="journal article" date="2011" name="Science">
        <title>Comparative functional genomics of the fission yeasts.</title>
        <authorList>
            <person name="Rhind N."/>
            <person name="Chen Z."/>
            <person name="Yassour M."/>
            <person name="Thompson D.A."/>
            <person name="Haas B.J."/>
            <person name="Habib N."/>
            <person name="Wapinski I."/>
            <person name="Roy S."/>
            <person name="Lin M.F."/>
            <person name="Heiman D.I."/>
            <person name="Young S.K."/>
            <person name="Furuya K."/>
            <person name="Guo Y."/>
            <person name="Pidoux A."/>
            <person name="Chen H.M."/>
            <person name="Robbertse B."/>
            <person name="Goldberg J.M."/>
            <person name="Aoki K."/>
            <person name="Bayne E.H."/>
            <person name="Berlin A.M."/>
            <person name="Desjardins C.A."/>
            <person name="Dobbs E."/>
            <person name="Dukaj L."/>
            <person name="Fan L."/>
            <person name="FitzGerald M.G."/>
            <person name="French C."/>
            <person name="Gujja S."/>
            <person name="Hansen K."/>
            <person name="Keifenheim D."/>
            <person name="Levin J.Z."/>
            <person name="Mosher R.A."/>
            <person name="Mueller C.A."/>
            <person name="Pfiffner J."/>
            <person name="Priest M."/>
            <person name="Russ C."/>
            <person name="Smialowska A."/>
            <person name="Swoboda P."/>
            <person name="Sykes S.M."/>
            <person name="Vaughn M."/>
            <person name="Vengrova S."/>
            <person name="Yoder R."/>
            <person name="Zeng Q."/>
            <person name="Allshire R."/>
            <person name="Baulcombe D."/>
            <person name="Birren B.W."/>
            <person name="Brown W."/>
            <person name="Ekwall K."/>
            <person name="Kellis M."/>
            <person name="Leatherwood J."/>
            <person name="Levin H."/>
            <person name="Margalit H."/>
            <person name="Martienssen R."/>
            <person name="Nieduszynski C.A."/>
            <person name="Spatafora J.W."/>
            <person name="Friedman N."/>
            <person name="Dalgaard J.Z."/>
            <person name="Baumann P."/>
            <person name="Niki H."/>
            <person name="Regev A."/>
            <person name="Nusbaum C."/>
        </authorList>
    </citation>
    <scope>NUCLEOTIDE SEQUENCE [LARGE SCALE GENOMIC DNA]</scope>
    <source>
        <strain evidence="6">OY26 / ATCC MYA-4695 / CBS 11777 / NBRC 106824 / NRRL Y48691</strain>
    </source>
</reference>
<dbReference type="SUPFAM" id="SSF52954">
    <property type="entry name" value="Class II aaRS ABD-related"/>
    <property type="match status" value="1"/>
</dbReference>
<dbReference type="HOGENOM" id="CLU_391357_0_0_1"/>
<evidence type="ECO:0000313" key="6">
    <source>
        <dbReference type="Proteomes" id="UP000015464"/>
    </source>
</evidence>
<dbReference type="EMBL" id="KE546988">
    <property type="protein sequence ID" value="EPY54175.1"/>
    <property type="molecule type" value="Genomic_DNA"/>
</dbReference>
<feature type="compositionally biased region" description="Basic and acidic residues" evidence="3">
    <location>
        <begin position="101"/>
        <end position="115"/>
    </location>
</feature>
<dbReference type="InterPro" id="IPR000504">
    <property type="entry name" value="RRM_dom"/>
</dbReference>
<feature type="compositionally biased region" description="Polar residues" evidence="3">
    <location>
        <begin position="151"/>
        <end position="162"/>
    </location>
</feature>
<dbReference type="InterPro" id="IPR036621">
    <property type="entry name" value="Anticodon-bd_dom_sf"/>
</dbReference>
<dbReference type="AlphaFoldDB" id="S9W8H3"/>
<evidence type="ECO:0000256" key="3">
    <source>
        <dbReference type="SAM" id="MobiDB-lite"/>
    </source>
</evidence>
<dbReference type="InterPro" id="IPR012677">
    <property type="entry name" value="Nucleotide-bd_a/b_plait_sf"/>
</dbReference>
<feature type="compositionally biased region" description="Basic and acidic residues" evidence="3">
    <location>
        <begin position="1"/>
        <end position="15"/>
    </location>
</feature>
<feature type="compositionally biased region" description="Polar residues" evidence="3">
    <location>
        <begin position="226"/>
        <end position="241"/>
    </location>
</feature>
<dbReference type="STRING" id="653667.S9W8H3"/>
<dbReference type="SUPFAM" id="SSF54928">
    <property type="entry name" value="RNA-binding domain, RBD"/>
    <property type="match status" value="1"/>
</dbReference>
<feature type="compositionally biased region" description="Low complexity" evidence="3">
    <location>
        <begin position="245"/>
        <end position="262"/>
    </location>
</feature>
<dbReference type="PANTHER" id="PTHR13968">
    <property type="entry name" value="HETEROGENEOUS NUCLEAR RIBONUCLEOPROTEIN"/>
    <property type="match status" value="1"/>
</dbReference>
<dbReference type="RefSeq" id="XP_013021784.1">
    <property type="nucleotide sequence ID" value="XM_013166330.1"/>
</dbReference>
<dbReference type="PROSITE" id="PS50102">
    <property type="entry name" value="RRM"/>
    <property type="match status" value="1"/>
</dbReference>
<dbReference type="Gene3D" id="3.40.50.800">
    <property type="entry name" value="Anticodon-binding domain"/>
    <property type="match status" value="1"/>
</dbReference>
<evidence type="ECO:0000256" key="1">
    <source>
        <dbReference type="ARBA" id="ARBA00022884"/>
    </source>
</evidence>
<sequence>MDPSKDSNHPEDNQPSKEQPYLPDQPSLQREIEDNEVNDMITISSTEKDVAGSVQNKENHPETDENNIEPQLPWNNNYYERADDEDEDDVYSPPEPVSELSNHEEKNMDDPKSFTDENPADLNIKQISPTPSSASFHKANPDPVDKDTKASVPNQAFPSVPTSGVDLYTTETPSSKIYEPTPMNADATNTSQDSSGHPPAPNLDSILRGIDVNEVLAAVSNSEISGSNLQTSTSYTPNVQDRPSENPSSSSISISHSPNFSEGTNIRKSLTHSSEYDPEEFQKSQEEFASKFVGHAFSDTQPSEPVLRFQPEDEEAYQAFLQEEGKIMSNWYPGQFPSSSRLFLGHLQKENNLSKREVWKTFHTYGRLAQVVLKPTYGFVQFFTDEECARALEDMQGKYIQNQKLYLEISKLQKKYQTQIDSSKKGPNKGISNPVYGSTNPPSWKKRSRSPSFHASKRPEKKPASQGLPKIQADCQIIVIDDTPIEFVYKVENALRESSLNVVLASLTPKLSLQALVHQCVLDGVSAIVYVTSRLSQVGCMSVQTFQRTENPSEIRYDEYANIDLYAAVELVQRSKGAWLAMNPSGFPTITPMNPYQIPLNNQISQIVSRSNPHLSSILGSLDSNTLHQLLDVIKTESSPLSAPNSNLQTSYPVFEASNSNPTFGMNEQELSNPSMVGAPSNLYPEQNQKQFEHILEQLTALQNP</sequence>
<dbReference type="GO" id="GO:0003723">
    <property type="term" value="F:RNA binding"/>
    <property type="evidence" value="ECO:0007669"/>
    <property type="project" value="UniProtKB-UniRule"/>
</dbReference>
<feature type="compositionally biased region" description="Polar residues" evidence="3">
    <location>
        <begin position="125"/>
        <end position="135"/>
    </location>
</feature>
<dbReference type="PANTHER" id="PTHR13968:SF26">
    <property type="entry name" value="RRM DOMAIN-CONTAINING PROTEIN"/>
    <property type="match status" value="1"/>
</dbReference>
<organism evidence="5 6">
    <name type="scientific">Schizosaccharomyces cryophilus (strain OY26 / ATCC MYA-4695 / CBS 11777 / NBRC 106824 / NRRL Y48691)</name>
    <name type="common">Fission yeast</name>
    <dbReference type="NCBI Taxonomy" id="653667"/>
    <lineage>
        <taxon>Eukaryota</taxon>
        <taxon>Fungi</taxon>
        <taxon>Dikarya</taxon>
        <taxon>Ascomycota</taxon>
        <taxon>Taphrinomycotina</taxon>
        <taxon>Schizosaccharomycetes</taxon>
        <taxon>Schizosaccharomycetales</taxon>
        <taxon>Schizosaccharomycetaceae</taxon>
        <taxon>Schizosaccharomyces</taxon>
    </lineage>
</organism>
<gene>
    <name evidence="5" type="ORF">SPOG_04068</name>
</gene>
<evidence type="ECO:0000313" key="5">
    <source>
        <dbReference type="EMBL" id="EPY54175.1"/>
    </source>
</evidence>
<feature type="compositionally biased region" description="Polar residues" evidence="3">
    <location>
        <begin position="186"/>
        <end position="195"/>
    </location>
</feature>
<dbReference type="InterPro" id="IPR051186">
    <property type="entry name" value="RRM_HNRPC/RALY_subfam"/>
</dbReference>
<dbReference type="Proteomes" id="UP000015464">
    <property type="component" value="Unassembled WGS sequence"/>
</dbReference>
<dbReference type="SMART" id="SM00360">
    <property type="entry name" value="RRM"/>
    <property type="match status" value="1"/>
</dbReference>
<proteinExistence type="predicted"/>
<feature type="region of interest" description="Disordered" evidence="3">
    <location>
        <begin position="1"/>
        <end position="206"/>
    </location>
</feature>
<dbReference type="Gene3D" id="3.30.70.330">
    <property type="match status" value="1"/>
</dbReference>
<evidence type="ECO:0000256" key="2">
    <source>
        <dbReference type="PROSITE-ProRule" id="PRU00176"/>
    </source>
</evidence>
<dbReference type="InterPro" id="IPR035979">
    <property type="entry name" value="RBD_domain_sf"/>
</dbReference>
<feature type="domain" description="RRM" evidence="4">
    <location>
        <begin position="340"/>
        <end position="412"/>
    </location>
</feature>
<feature type="compositionally biased region" description="Basic and acidic residues" evidence="3">
    <location>
        <begin position="139"/>
        <end position="149"/>
    </location>
</feature>
<feature type="region of interest" description="Disordered" evidence="3">
    <location>
        <begin position="226"/>
        <end position="265"/>
    </location>
</feature>
<evidence type="ECO:0000259" key="4">
    <source>
        <dbReference type="PROSITE" id="PS50102"/>
    </source>
</evidence>
<dbReference type="eggNOG" id="KOG0118">
    <property type="taxonomic scope" value="Eukaryota"/>
</dbReference>
<dbReference type="GeneID" id="25038382"/>
<dbReference type="OMA" id="NKITEMH"/>
<name>S9W8H3_SCHCR</name>
<dbReference type="OrthoDB" id="10044938at2759"/>
<dbReference type="Pfam" id="PF00076">
    <property type="entry name" value="RRM_1"/>
    <property type="match status" value="1"/>
</dbReference>
<feature type="compositionally biased region" description="Basic residues" evidence="3">
    <location>
        <begin position="444"/>
        <end position="456"/>
    </location>
</feature>
<accession>S9W8H3</accession>